<evidence type="ECO:0000256" key="1">
    <source>
        <dbReference type="ARBA" id="ARBA00023002"/>
    </source>
</evidence>
<dbReference type="PANTHER" id="PTHR43217">
    <property type="entry name" value="SUCCINATE SEMIALDEHYDE DEHYDROGENASE [NAD(P)+] SAD"/>
    <property type="match status" value="1"/>
</dbReference>
<sequence length="117" mass="12384">MSTVRSTNPHAPGETVAEVPATPADRLPALLELAAHAGRDWAHTPAPERASALTRVADDIAAASDRLADLVSREVGKPITEARGEVTRAERARSGRSSTRLHGTAPWPRSHPARDAS</sequence>
<dbReference type="GO" id="GO:0004777">
    <property type="term" value="F:succinate-semialdehyde dehydrogenase (NAD+) activity"/>
    <property type="evidence" value="ECO:0007669"/>
    <property type="project" value="TreeGrafter"/>
</dbReference>
<proteinExistence type="predicted"/>
<dbReference type="EMBL" id="BNCD01000012">
    <property type="protein sequence ID" value="GHH82071.1"/>
    <property type="molecule type" value="Genomic_DNA"/>
</dbReference>
<dbReference type="Pfam" id="PF00171">
    <property type="entry name" value="Aldedh"/>
    <property type="match status" value="1"/>
</dbReference>
<organism evidence="4 5">
    <name type="scientific">Streptomyces sulfonofaciens</name>
    <dbReference type="NCBI Taxonomy" id="68272"/>
    <lineage>
        <taxon>Bacteria</taxon>
        <taxon>Bacillati</taxon>
        <taxon>Actinomycetota</taxon>
        <taxon>Actinomycetes</taxon>
        <taxon>Kitasatosporales</taxon>
        <taxon>Streptomycetaceae</taxon>
        <taxon>Streptomyces</taxon>
    </lineage>
</organism>
<gene>
    <name evidence="4" type="ORF">GCM10018793_40990</name>
</gene>
<reference evidence="4" key="2">
    <citation type="submission" date="2020-09" db="EMBL/GenBank/DDBJ databases">
        <authorList>
            <person name="Sun Q."/>
            <person name="Ohkuma M."/>
        </authorList>
    </citation>
    <scope>NUCLEOTIDE SEQUENCE</scope>
    <source>
        <strain evidence="4">JCM 5069</strain>
    </source>
</reference>
<dbReference type="InterPro" id="IPR047110">
    <property type="entry name" value="GABD/Sad-like"/>
</dbReference>
<feature type="region of interest" description="Disordered" evidence="2">
    <location>
        <begin position="81"/>
        <end position="117"/>
    </location>
</feature>
<evidence type="ECO:0000259" key="3">
    <source>
        <dbReference type="Pfam" id="PF00171"/>
    </source>
</evidence>
<dbReference type="Proteomes" id="UP000603708">
    <property type="component" value="Unassembled WGS sequence"/>
</dbReference>
<name>A0A919GCQ1_9ACTN</name>
<accession>A0A919GCQ1</accession>
<protein>
    <recommendedName>
        <fullName evidence="3">Aldehyde dehydrogenase domain-containing protein</fullName>
    </recommendedName>
</protein>
<dbReference type="InterPro" id="IPR016161">
    <property type="entry name" value="Ald_DH/histidinol_DH"/>
</dbReference>
<dbReference type="RefSeq" id="WP_189934123.1">
    <property type="nucleotide sequence ID" value="NZ_BNCD01000012.1"/>
</dbReference>
<dbReference type="InterPro" id="IPR015590">
    <property type="entry name" value="Aldehyde_DH_dom"/>
</dbReference>
<feature type="region of interest" description="Disordered" evidence="2">
    <location>
        <begin position="1"/>
        <end position="23"/>
    </location>
</feature>
<keyword evidence="1" id="KW-0560">Oxidoreductase</keyword>
<evidence type="ECO:0000256" key="2">
    <source>
        <dbReference type="SAM" id="MobiDB-lite"/>
    </source>
</evidence>
<evidence type="ECO:0000313" key="5">
    <source>
        <dbReference type="Proteomes" id="UP000603708"/>
    </source>
</evidence>
<feature type="domain" description="Aldehyde dehydrogenase" evidence="3">
    <location>
        <begin position="3"/>
        <end position="89"/>
    </location>
</feature>
<dbReference type="SUPFAM" id="SSF53720">
    <property type="entry name" value="ALDH-like"/>
    <property type="match status" value="1"/>
</dbReference>
<dbReference type="AlphaFoldDB" id="A0A919GCQ1"/>
<keyword evidence="5" id="KW-1185">Reference proteome</keyword>
<dbReference type="Gene3D" id="3.40.605.10">
    <property type="entry name" value="Aldehyde Dehydrogenase, Chain A, domain 1"/>
    <property type="match status" value="1"/>
</dbReference>
<feature type="compositionally biased region" description="Basic and acidic residues" evidence="2">
    <location>
        <begin position="81"/>
        <end position="93"/>
    </location>
</feature>
<comment type="caution">
    <text evidence="4">The sequence shown here is derived from an EMBL/GenBank/DDBJ whole genome shotgun (WGS) entry which is preliminary data.</text>
</comment>
<reference evidence="4" key="1">
    <citation type="journal article" date="2014" name="Int. J. Syst. Evol. Microbiol.">
        <title>Complete genome sequence of Corynebacterium casei LMG S-19264T (=DSM 44701T), isolated from a smear-ripened cheese.</title>
        <authorList>
            <consortium name="US DOE Joint Genome Institute (JGI-PGF)"/>
            <person name="Walter F."/>
            <person name="Albersmeier A."/>
            <person name="Kalinowski J."/>
            <person name="Ruckert C."/>
        </authorList>
    </citation>
    <scope>NUCLEOTIDE SEQUENCE</scope>
    <source>
        <strain evidence="4">JCM 5069</strain>
    </source>
</reference>
<dbReference type="InterPro" id="IPR016162">
    <property type="entry name" value="Ald_DH_N"/>
</dbReference>
<dbReference type="PANTHER" id="PTHR43217:SF1">
    <property type="entry name" value="SUCCINATE SEMIALDEHYDE DEHYDROGENASE [NAD(P)+] SAD"/>
    <property type="match status" value="1"/>
</dbReference>
<evidence type="ECO:0000313" key="4">
    <source>
        <dbReference type="EMBL" id="GHH82071.1"/>
    </source>
</evidence>